<dbReference type="RefSeq" id="WP_147646938.1">
    <property type="nucleotide sequence ID" value="NZ_CP042806.1"/>
</dbReference>
<keyword evidence="3" id="KW-0378">Hydrolase</keyword>
<dbReference type="SUPFAM" id="SSF102405">
    <property type="entry name" value="MCP/YpsA-like"/>
    <property type="match status" value="1"/>
</dbReference>
<dbReference type="InterPro" id="IPR005269">
    <property type="entry name" value="LOG"/>
</dbReference>
<dbReference type="PANTHER" id="PTHR31223:SF70">
    <property type="entry name" value="LOG FAMILY PROTEIN YJL055W"/>
    <property type="match status" value="1"/>
</dbReference>
<dbReference type="GO" id="GO:0008714">
    <property type="term" value="F:AMP nucleosidase activity"/>
    <property type="evidence" value="ECO:0007669"/>
    <property type="project" value="UniProtKB-EC"/>
</dbReference>
<evidence type="ECO:0000313" key="4">
    <source>
        <dbReference type="EMBL" id="QEE27748.1"/>
    </source>
</evidence>
<name>A0A5B9E6U5_9BACT</name>
<gene>
    <name evidence="4" type="ORF">FTW19_06915</name>
</gene>
<dbReference type="EMBL" id="CP042806">
    <property type="protein sequence ID" value="QEE27748.1"/>
    <property type="molecule type" value="Genomic_DNA"/>
</dbReference>
<accession>A0A5B9E6U5</accession>
<reference evidence="4 5" key="1">
    <citation type="submission" date="2019-08" db="EMBL/GenBank/DDBJ databases">
        <title>Complete genome sequence of Terriglobus albidus strain ORNL.</title>
        <authorList>
            <person name="Podar M."/>
        </authorList>
    </citation>
    <scope>NUCLEOTIDE SEQUENCE [LARGE SCALE GENOMIC DNA]</scope>
    <source>
        <strain evidence="4 5">ORNL</strain>
    </source>
</reference>
<dbReference type="GO" id="GO:0005829">
    <property type="term" value="C:cytosol"/>
    <property type="evidence" value="ECO:0007669"/>
    <property type="project" value="TreeGrafter"/>
</dbReference>
<dbReference type="KEGG" id="talb:FTW19_06915"/>
<evidence type="ECO:0000256" key="3">
    <source>
        <dbReference type="RuleBase" id="RU363015"/>
    </source>
</evidence>
<dbReference type="GO" id="GO:0009691">
    <property type="term" value="P:cytokinin biosynthetic process"/>
    <property type="evidence" value="ECO:0007669"/>
    <property type="project" value="UniProtKB-UniRule"/>
</dbReference>
<dbReference type="EC" id="3.2.2.n1" evidence="3"/>
<evidence type="ECO:0000256" key="1">
    <source>
        <dbReference type="ARBA" id="ARBA00000274"/>
    </source>
</evidence>
<dbReference type="Proteomes" id="UP000321820">
    <property type="component" value="Chromosome"/>
</dbReference>
<keyword evidence="5" id="KW-1185">Reference proteome</keyword>
<dbReference type="NCBIfam" id="TIGR00730">
    <property type="entry name" value="Rossman fold protein, TIGR00730 family"/>
    <property type="match status" value="1"/>
</dbReference>
<dbReference type="PANTHER" id="PTHR31223">
    <property type="entry name" value="LOG FAMILY PROTEIN YJL055W"/>
    <property type="match status" value="1"/>
</dbReference>
<dbReference type="Pfam" id="PF03641">
    <property type="entry name" value="Lysine_decarbox"/>
    <property type="match status" value="1"/>
</dbReference>
<sequence length="187" mass="20093">MSSPAAISPSRNICVFCASANGIRPEYRAVAEDLGRQLALQNIGLIYGGARVGLMGAVADATLGAGGRVTGVIPHVLVDMEVAHHEITELHIVKTMHDRKALMGEKADAFLILPGGFGTLEELFEVLAWSTLKLHSKPIVLLNTAKFWDGMLAFLDHCIAEGVLTQPRRELLLVADTVDEAIRLCLG</sequence>
<dbReference type="OrthoDB" id="9801098at2"/>
<organism evidence="4 5">
    <name type="scientific">Terriglobus albidus</name>
    <dbReference type="NCBI Taxonomy" id="1592106"/>
    <lineage>
        <taxon>Bacteria</taxon>
        <taxon>Pseudomonadati</taxon>
        <taxon>Acidobacteriota</taxon>
        <taxon>Terriglobia</taxon>
        <taxon>Terriglobales</taxon>
        <taxon>Acidobacteriaceae</taxon>
        <taxon>Terriglobus</taxon>
    </lineage>
</organism>
<dbReference type="Gene3D" id="3.40.50.450">
    <property type="match status" value="1"/>
</dbReference>
<proteinExistence type="inferred from homology"/>
<evidence type="ECO:0000313" key="5">
    <source>
        <dbReference type="Proteomes" id="UP000321820"/>
    </source>
</evidence>
<dbReference type="InterPro" id="IPR031100">
    <property type="entry name" value="LOG_fam"/>
</dbReference>
<keyword evidence="3" id="KW-0203">Cytokinin biosynthesis</keyword>
<protein>
    <recommendedName>
        <fullName evidence="3">Cytokinin riboside 5'-monophosphate phosphoribohydrolase</fullName>
        <ecNumber evidence="3">3.2.2.n1</ecNumber>
    </recommendedName>
</protein>
<comment type="similarity">
    <text evidence="2 3">Belongs to the LOG family.</text>
</comment>
<comment type="catalytic activity">
    <reaction evidence="1">
        <text>AMP + H2O = D-ribose 5-phosphate + adenine</text>
        <dbReference type="Rhea" id="RHEA:20129"/>
        <dbReference type="ChEBI" id="CHEBI:15377"/>
        <dbReference type="ChEBI" id="CHEBI:16708"/>
        <dbReference type="ChEBI" id="CHEBI:78346"/>
        <dbReference type="ChEBI" id="CHEBI:456215"/>
        <dbReference type="EC" id="3.2.2.4"/>
    </reaction>
</comment>
<dbReference type="AlphaFoldDB" id="A0A5B9E6U5"/>
<evidence type="ECO:0000256" key="2">
    <source>
        <dbReference type="ARBA" id="ARBA00006763"/>
    </source>
</evidence>